<accession>A0A6J0CCG8</accession>
<dbReference type="Proteomes" id="UP000829291">
    <property type="component" value="Chromosome 4"/>
</dbReference>
<proteinExistence type="inferred from homology"/>
<dbReference type="InterPro" id="IPR004875">
    <property type="entry name" value="DDE_SF_endonuclease_dom"/>
</dbReference>
<evidence type="ECO:0000256" key="3">
    <source>
        <dbReference type="ARBA" id="ARBA00023125"/>
    </source>
</evidence>
<dbReference type="Pfam" id="PF03184">
    <property type="entry name" value="DDE_1"/>
    <property type="match status" value="1"/>
</dbReference>
<dbReference type="SUPFAM" id="SSF46689">
    <property type="entry name" value="Homeodomain-like"/>
    <property type="match status" value="2"/>
</dbReference>
<dbReference type="Gene3D" id="1.10.10.60">
    <property type="entry name" value="Homeodomain-like"/>
    <property type="match status" value="1"/>
</dbReference>
<gene>
    <name evidence="6" type="primary">LOC107227398</name>
</gene>
<dbReference type="OrthoDB" id="8111264at2759"/>
<dbReference type="Pfam" id="PF01527">
    <property type="entry name" value="HTH_Tnp_1"/>
    <property type="match status" value="1"/>
</dbReference>
<comment type="similarity">
    <text evidence="2">Belongs to the tigger transposable element derived protein family.</text>
</comment>
<dbReference type="InterPro" id="IPR002514">
    <property type="entry name" value="Transposase_8"/>
</dbReference>
<dbReference type="GO" id="GO:0003677">
    <property type="term" value="F:DNA binding"/>
    <property type="evidence" value="ECO:0007669"/>
    <property type="project" value="UniProtKB-KW"/>
</dbReference>
<dbReference type="SMART" id="SM00674">
    <property type="entry name" value="CENPB"/>
    <property type="match status" value="1"/>
</dbReference>
<dbReference type="InParanoid" id="A0A6J0CCG8"/>
<reference evidence="6" key="1">
    <citation type="submission" date="2025-08" db="UniProtKB">
        <authorList>
            <consortium name="RefSeq"/>
        </authorList>
    </citation>
    <scope>IDENTIFICATION</scope>
    <source>
        <tissue evidence="6">Thorax and Abdomen</tissue>
    </source>
</reference>
<dbReference type="RefSeq" id="XP_015524388.2">
    <property type="nucleotide sequence ID" value="XM_015668902.2"/>
</dbReference>
<dbReference type="KEGG" id="nlo:107227398"/>
<dbReference type="Gene3D" id="1.10.10.10">
    <property type="entry name" value="Winged helix-like DNA-binding domain superfamily/Winged helix DNA-binding domain"/>
    <property type="match status" value="1"/>
</dbReference>
<dbReference type="PROSITE" id="PS51253">
    <property type="entry name" value="HTH_CENPB"/>
    <property type="match status" value="1"/>
</dbReference>
<dbReference type="InterPro" id="IPR006600">
    <property type="entry name" value="HTH_CenpB_DNA-bd_dom"/>
</dbReference>
<organism evidence="6">
    <name type="scientific">Neodiprion lecontei</name>
    <name type="common">Redheaded pine sawfly</name>
    <dbReference type="NCBI Taxonomy" id="441921"/>
    <lineage>
        <taxon>Eukaryota</taxon>
        <taxon>Metazoa</taxon>
        <taxon>Ecdysozoa</taxon>
        <taxon>Arthropoda</taxon>
        <taxon>Hexapoda</taxon>
        <taxon>Insecta</taxon>
        <taxon>Pterygota</taxon>
        <taxon>Neoptera</taxon>
        <taxon>Endopterygota</taxon>
        <taxon>Hymenoptera</taxon>
        <taxon>Tenthredinoidea</taxon>
        <taxon>Diprionidae</taxon>
        <taxon>Diprioninae</taxon>
        <taxon>Neodiprion</taxon>
    </lineage>
</organism>
<dbReference type="PANTHER" id="PTHR19303">
    <property type="entry name" value="TRANSPOSON"/>
    <property type="match status" value="1"/>
</dbReference>
<keyword evidence="3" id="KW-0238">DNA-binding</keyword>
<dbReference type="GO" id="GO:0005634">
    <property type="term" value="C:nucleus"/>
    <property type="evidence" value="ECO:0007669"/>
    <property type="project" value="UniProtKB-SubCell"/>
</dbReference>
<evidence type="ECO:0000313" key="5">
    <source>
        <dbReference type="Proteomes" id="UP000829291"/>
    </source>
</evidence>
<keyword evidence="5" id="KW-1185">Reference proteome</keyword>
<evidence type="ECO:0000313" key="6">
    <source>
        <dbReference type="RefSeq" id="XP_015524388.2"/>
    </source>
</evidence>
<evidence type="ECO:0000259" key="4">
    <source>
        <dbReference type="PROSITE" id="PS51253"/>
    </source>
</evidence>
<dbReference type="Pfam" id="PF03221">
    <property type="entry name" value="HTH_Tnp_Tc5"/>
    <property type="match status" value="1"/>
</dbReference>
<dbReference type="InterPro" id="IPR009057">
    <property type="entry name" value="Homeodomain-like_sf"/>
</dbReference>
<dbReference type="AlphaFoldDB" id="A0A6J0CCG8"/>
<sequence length="533" mass="60940">METMVEKNRSNVTSDNMTNMCNSKRRKKLASFTAQQKLDILKKIDEGFSITMVALENNVDTSTVRKWRNSRQKIEKCSEISTEAKRIRSGRAEKVNEALYMWFTEMWAKGYPVTGTIIKGKALEFHERFGAEEKFYASDGWLSHWRQKYGIRQLSITSESSSPNSESADNFKSQFTKKIKNENLTASQIFNAEVTGLNYKVMPNEALTNDGERPALGFNQNKEKLTVMLCCNADSSLKIPLLIIRKSSKPKGLKNLLPNMLPVYYTRQKSAWMNSAIFEKWFKEEFVPTVSDFLREKGLPQKAMLLISNSPSHPSTEVLTVGDITTRFLPPDVTSLIQPMDQGIIENVKRRYRNKLLMHILNDQCDGKELVESLKSINIKNAVFWVSEAWDETSSETIVKCWKNLMLDIPEKELHVTSEAEEEITSERIHQIANRIKSLEEVSLDVIDDWIYNDDSSLVFPSDEDIVEAVNNHNSENESDTDNFEESPVSPLQASRAAECLTKFFQQNGAISKADMAVLRKVKEKILQIKNQI</sequence>
<dbReference type="GeneID" id="107227398"/>
<evidence type="ECO:0000256" key="1">
    <source>
        <dbReference type="ARBA" id="ARBA00004123"/>
    </source>
</evidence>
<dbReference type="InterPro" id="IPR050863">
    <property type="entry name" value="CenT-Element_Derived"/>
</dbReference>
<dbReference type="PANTHER" id="PTHR19303:SF16">
    <property type="entry name" value="JERKY PROTEIN HOMOLOG-LIKE"/>
    <property type="match status" value="1"/>
</dbReference>
<protein>
    <submittedName>
        <fullName evidence="6">Jerky protein homolog-like isoform X1</fullName>
    </submittedName>
</protein>
<evidence type="ECO:0000256" key="2">
    <source>
        <dbReference type="ARBA" id="ARBA00010881"/>
    </source>
</evidence>
<comment type="subcellular location">
    <subcellularLocation>
        <location evidence="1">Nucleus</location>
    </subcellularLocation>
</comment>
<dbReference type="InterPro" id="IPR036388">
    <property type="entry name" value="WH-like_DNA-bd_sf"/>
</dbReference>
<name>A0A6J0CCG8_NEOLC</name>
<feature type="domain" description="HTH CENPB-type" evidence="4">
    <location>
        <begin position="83"/>
        <end position="155"/>
    </location>
</feature>